<dbReference type="InterPro" id="IPR012675">
    <property type="entry name" value="Beta-grasp_dom_sf"/>
</dbReference>
<gene>
    <name evidence="11" type="ORF">WJX81_001012</name>
</gene>
<dbReference type="CDD" id="cd00207">
    <property type="entry name" value="fer2"/>
    <property type="match status" value="1"/>
</dbReference>
<feature type="domain" description="2Fe-2S ferredoxin-type" evidence="10">
    <location>
        <begin position="290"/>
        <end position="382"/>
    </location>
</feature>
<reference evidence="11 12" key="1">
    <citation type="journal article" date="2024" name="Nat. Commun.">
        <title>Phylogenomics reveals the evolutionary origins of lichenization in chlorophyte algae.</title>
        <authorList>
            <person name="Puginier C."/>
            <person name="Libourel C."/>
            <person name="Otte J."/>
            <person name="Skaloud P."/>
            <person name="Haon M."/>
            <person name="Grisel S."/>
            <person name="Petersen M."/>
            <person name="Berrin J.G."/>
            <person name="Delaux P.M."/>
            <person name="Dal Grande F."/>
            <person name="Keller J."/>
        </authorList>
    </citation>
    <scope>NUCLEOTIDE SEQUENCE [LARGE SCALE GENOMIC DNA]</scope>
    <source>
        <strain evidence="11 12">SAG 245.80</strain>
    </source>
</reference>
<dbReference type="InterPro" id="IPR036010">
    <property type="entry name" value="2Fe-2S_ferredoxin-like_sf"/>
</dbReference>
<evidence type="ECO:0000256" key="1">
    <source>
        <dbReference type="ARBA" id="ARBA00007874"/>
    </source>
</evidence>
<feature type="compositionally biased region" description="Pro residues" evidence="9">
    <location>
        <begin position="104"/>
        <end position="117"/>
    </location>
</feature>
<dbReference type="PROSITE" id="PS51085">
    <property type="entry name" value="2FE2S_FER_2"/>
    <property type="match status" value="1"/>
</dbReference>
<feature type="compositionally biased region" description="Low complexity" evidence="9">
    <location>
        <begin position="134"/>
        <end position="170"/>
    </location>
</feature>
<keyword evidence="4" id="KW-0479">Metal-binding</keyword>
<keyword evidence="3" id="KW-0001">2Fe-2S</keyword>
<dbReference type="Pfam" id="PF00111">
    <property type="entry name" value="Fer2"/>
    <property type="match status" value="1"/>
</dbReference>
<comment type="cofactor">
    <cofactor evidence="8">
        <name>[2Fe-2S] cluster</name>
        <dbReference type="ChEBI" id="CHEBI:190135"/>
    </cofactor>
</comment>
<evidence type="ECO:0000256" key="4">
    <source>
        <dbReference type="ARBA" id="ARBA00022723"/>
    </source>
</evidence>
<feature type="region of interest" description="Disordered" evidence="9">
    <location>
        <begin position="101"/>
        <end position="198"/>
    </location>
</feature>
<evidence type="ECO:0000256" key="5">
    <source>
        <dbReference type="ARBA" id="ARBA00022982"/>
    </source>
</evidence>
<evidence type="ECO:0000256" key="8">
    <source>
        <dbReference type="ARBA" id="ARBA00034078"/>
    </source>
</evidence>
<dbReference type="Proteomes" id="UP001445335">
    <property type="component" value="Unassembled WGS sequence"/>
</dbReference>
<dbReference type="Gene3D" id="3.10.20.30">
    <property type="match status" value="1"/>
</dbReference>
<evidence type="ECO:0000256" key="7">
    <source>
        <dbReference type="ARBA" id="ARBA00023014"/>
    </source>
</evidence>
<evidence type="ECO:0000259" key="10">
    <source>
        <dbReference type="PROSITE" id="PS51085"/>
    </source>
</evidence>
<comment type="caution">
    <text evidence="11">The sequence shown here is derived from an EMBL/GenBank/DDBJ whole genome shotgun (WGS) entry which is preliminary data.</text>
</comment>
<dbReference type="PANTHER" id="PTHR43112">
    <property type="entry name" value="FERREDOXIN"/>
    <property type="match status" value="1"/>
</dbReference>
<accession>A0AAW1RTM1</accession>
<keyword evidence="6" id="KW-0408">Iron</keyword>
<comment type="similarity">
    <text evidence="1">Belongs to the 2Fe2S plant-type ferredoxin family.</text>
</comment>
<keyword evidence="7" id="KW-0411">Iron-sulfur</keyword>
<dbReference type="AlphaFoldDB" id="A0AAW1RTM1"/>
<evidence type="ECO:0000313" key="11">
    <source>
        <dbReference type="EMBL" id="KAK9837076.1"/>
    </source>
</evidence>
<name>A0AAW1RTM1_9CHLO</name>
<dbReference type="EMBL" id="JALJOU010000023">
    <property type="protein sequence ID" value="KAK9837076.1"/>
    <property type="molecule type" value="Genomic_DNA"/>
</dbReference>
<keyword evidence="2" id="KW-0813">Transport</keyword>
<dbReference type="GO" id="GO:0051537">
    <property type="term" value="F:2 iron, 2 sulfur cluster binding"/>
    <property type="evidence" value="ECO:0007669"/>
    <property type="project" value="UniProtKB-KW"/>
</dbReference>
<organism evidence="11 12">
    <name type="scientific">Elliptochloris bilobata</name>
    <dbReference type="NCBI Taxonomy" id="381761"/>
    <lineage>
        <taxon>Eukaryota</taxon>
        <taxon>Viridiplantae</taxon>
        <taxon>Chlorophyta</taxon>
        <taxon>core chlorophytes</taxon>
        <taxon>Trebouxiophyceae</taxon>
        <taxon>Trebouxiophyceae incertae sedis</taxon>
        <taxon>Elliptochloris clade</taxon>
        <taxon>Elliptochloris</taxon>
    </lineage>
</organism>
<feature type="region of interest" description="Disordered" evidence="9">
    <location>
        <begin position="210"/>
        <end position="231"/>
    </location>
</feature>
<evidence type="ECO:0000256" key="2">
    <source>
        <dbReference type="ARBA" id="ARBA00022448"/>
    </source>
</evidence>
<proteinExistence type="inferred from homology"/>
<dbReference type="PANTHER" id="PTHR43112:SF10">
    <property type="entry name" value="FERREDOXIN C 2, CHLOROPLASTIC"/>
    <property type="match status" value="1"/>
</dbReference>
<evidence type="ECO:0000256" key="9">
    <source>
        <dbReference type="SAM" id="MobiDB-lite"/>
    </source>
</evidence>
<keyword evidence="5" id="KW-0249">Electron transport</keyword>
<dbReference type="InterPro" id="IPR001041">
    <property type="entry name" value="2Fe-2S_ferredoxin-type"/>
</dbReference>
<feature type="compositionally biased region" description="Pro residues" evidence="9">
    <location>
        <begin position="171"/>
        <end position="183"/>
    </location>
</feature>
<evidence type="ECO:0000256" key="6">
    <source>
        <dbReference type="ARBA" id="ARBA00023004"/>
    </source>
</evidence>
<keyword evidence="12" id="KW-1185">Reference proteome</keyword>
<dbReference type="SUPFAM" id="SSF54292">
    <property type="entry name" value="2Fe-2S ferredoxin-like"/>
    <property type="match status" value="1"/>
</dbReference>
<sequence length="419" mass="44912">MGSAVCAGGFAHNHKVQNALPVEAGVMARLYAVSMLLAVVACSLLATAQGRAVTDIPYNFTQAQASAAVNHVAAHPEEITNWLKQVKLPSVLQLKNWVSAFPPMSAPPQQGPPPQQAPPQQQQAPPQQPPPDQQQPQPAAQSFAAQQPGQPQDAQPQPQPQAQAEQGPPQQQGPPRDPGPQGPPGTRKDSGLGDILGPIGLTLGVQLKPKADGTHAESEAPGNSVPAQSIHSLSTEEWRRRYETDGYVDLWVEEEFNAGSRVVGGRDAYKGGAAGAGSGEGPGVSTAPRHRVKIFNRAAGQELEVVVPEDRYILWEAEERGLLLPYACRMGCCTACAVRVLHGDLHQPQSLGVSRELREAGFALMCVGFPRSDLVLETVEEDEVYDLQFGRSFAEQAVDPRKLSVERDDFALEIANMDE</sequence>
<protein>
    <recommendedName>
        <fullName evidence="10">2Fe-2S ferredoxin-type domain-containing protein</fullName>
    </recommendedName>
</protein>
<evidence type="ECO:0000313" key="12">
    <source>
        <dbReference type="Proteomes" id="UP001445335"/>
    </source>
</evidence>
<dbReference type="GO" id="GO:0046872">
    <property type="term" value="F:metal ion binding"/>
    <property type="evidence" value="ECO:0007669"/>
    <property type="project" value="UniProtKB-KW"/>
</dbReference>
<evidence type="ECO:0000256" key="3">
    <source>
        <dbReference type="ARBA" id="ARBA00022714"/>
    </source>
</evidence>